<name>A0RX74_CENSY</name>
<dbReference type="AlphaFoldDB" id="A0RX74"/>
<dbReference type="EnsemblBacteria" id="ABK77941">
    <property type="protein sequence ID" value="ABK77941"/>
    <property type="gene ID" value="CENSYa_1318"/>
</dbReference>
<reference evidence="1 2" key="1">
    <citation type="journal article" date="2006" name="Proc. Natl. Acad. Sci. U.S.A.">
        <title>Genomic analysis of the uncultivated marine crenarchaeote Cenarchaeum symbiosum.</title>
        <authorList>
            <person name="Hallam S.J."/>
            <person name="Konstantinidis K.T."/>
            <person name="Putnam N."/>
            <person name="Schleper C."/>
            <person name="Watanabe Y."/>
            <person name="Sugahara J."/>
            <person name="Preston C."/>
            <person name="de la Torre J."/>
            <person name="Richardson P.M."/>
            <person name="DeLong E.F."/>
        </authorList>
    </citation>
    <scope>NUCLEOTIDE SEQUENCE [LARGE SCALE GENOMIC DNA]</scope>
    <source>
        <strain evidence="2">A</strain>
    </source>
</reference>
<dbReference type="HOGENOM" id="CLU_730763_0_0_2"/>
<accession>A0RX74</accession>
<dbReference type="InterPro" id="IPR018247">
    <property type="entry name" value="EF_Hand_1_Ca_BS"/>
</dbReference>
<proteinExistence type="predicted"/>
<dbReference type="PROSITE" id="PS00018">
    <property type="entry name" value="EF_HAND_1"/>
    <property type="match status" value="1"/>
</dbReference>
<evidence type="ECO:0000313" key="2">
    <source>
        <dbReference type="Proteomes" id="UP000000758"/>
    </source>
</evidence>
<sequence>MVPSGASISEDGLMMYGMAEVTIKNANGDVLSSNTVHNAITDEGEAAILSLLFDRTANHAALGSPTVICISDVPFGPDDSIQEEASYVSFNHSESFAPFIPLLEVPDPLFTQTSASSKVRVDILVPLGSSFTVTTHPVQDAQNVTFGGATFTSGSDTYSAGDSFLYLVNTTDNRPALTLGLHEGPETIVTFEVITGEVETILAPGVQNVTIDLNNNGVIEAGEFQFIFVQPGGPRYPCSSSFNVTAPVIPVFDPANPNPVIVAPPIVNITSGRGNMSIAEIFTTFSADRNVAVGSQLNSMLICSQHPANNPGLFKDCSSAGRASDFAIMTAASRGEDTNVLGNQTGYLFSVIMLGGSTVGEGDIIEATYTFDITSPGT</sequence>
<dbReference type="KEGG" id="csy:CENSYa_1318"/>
<dbReference type="Proteomes" id="UP000000758">
    <property type="component" value="Chromosome"/>
</dbReference>
<dbReference type="EMBL" id="DP000238">
    <property type="protein sequence ID" value="ABK77941.1"/>
    <property type="molecule type" value="Genomic_DNA"/>
</dbReference>
<keyword evidence="2" id="KW-1185">Reference proteome</keyword>
<gene>
    <name evidence="1" type="ordered locus">CENSYa_1318</name>
</gene>
<evidence type="ECO:0000313" key="1">
    <source>
        <dbReference type="EMBL" id="ABK77941.1"/>
    </source>
</evidence>
<organism evidence="1 2">
    <name type="scientific">Cenarchaeum symbiosum (strain A)</name>
    <dbReference type="NCBI Taxonomy" id="414004"/>
    <lineage>
        <taxon>Archaea</taxon>
        <taxon>Nitrososphaerota</taxon>
        <taxon>Candidatus Cenarchaeales</taxon>
        <taxon>Candidatus Cenarchaeaceae</taxon>
        <taxon>Candidatus Cenarchaeum</taxon>
    </lineage>
</organism>
<protein>
    <submittedName>
        <fullName evidence="1">Uncharacterized protein</fullName>
    </submittedName>
</protein>